<reference evidence="2 3" key="1">
    <citation type="submission" date="2023-11" db="EMBL/GenBank/DDBJ databases">
        <title>30 novel species of actinomycetes from the DSMZ collection.</title>
        <authorList>
            <person name="Nouioui I."/>
        </authorList>
    </citation>
    <scope>NUCLEOTIDE SEQUENCE [LARGE SCALE GENOMIC DNA]</scope>
    <source>
        <strain evidence="2 3">DSM 41602</strain>
    </source>
</reference>
<protein>
    <submittedName>
        <fullName evidence="2">Uncharacterized protein</fullName>
    </submittedName>
</protein>
<feature type="compositionally biased region" description="Basic and acidic residues" evidence="1">
    <location>
        <begin position="29"/>
        <end position="38"/>
    </location>
</feature>
<accession>A0ABD5J3C4</accession>
<evidence type="ECO:0000313" key="3">
    <source>
        <dbReference type="Proteomes" id="UP001354649"/>
    </source>
</evidence>
<feature type="region of interest" description="Disordered" evidence="1">
    <location>
        <begin position="23"/>
        <end position="79"/>
    </location>
</feature>
<comment type="caution">
    <text evidence="2">The sequence shown here is derived from an EMBL/GenBank/DDBJ whole genome shotgun (WGS) entry which is preliminary data.</text>
</comment>
<organism evidence="2 3">
    <name type="scientific">Streptomyces antimycoticus</name>
    <dbReference type="NCBI Taxonomy" id="68175"/>
    <lineage>
        <taxon>Bacteria</taxon>
        <taxon>Bacillati</taxon>
        <taxon>Actinomycetota</taxon>
        <taxon>Actinomycetes</taxon>
        <taxon>Kitasatosporales</taxon>
        <taxon>Streptomycetaceae</taxon>
        <taxon>Streptomyces</taxon>
        <taxon>Streptomyces violaceusniger group</taxon>
    </lineage>
</organism>
<gene>
    <name evidence="2" type="ORF">V2K49_06615</name>
</gene>
<dbReference type="Proteomes" id="UP001354649">
    <property type="component" value="Unassembled WGS sequence"/>
</dbReference>
<dbReference type="EMBL" id="JAZBJQ010000003">
    <property type="protein sequence ID" value="MEE4582851.1"/>
    <property type="molecule type" value="Genomic_DNA"/>
</dbReference>
<sequence length="79" mass="8157">MAHVRMPSGDMVGLLTGDEKVRGLLTDPRFSRNPDRKGAARMSTTEDGGDVQPALQGDADIKGARGTGGGDGCSAARSR</sequence>
<proteinExistence type="predicted"/>
<evidence type="ECO:0000313" key="2">
    <source>
        <dbReference type="EMBL" id="MEE4582851.1"/>
    </source>
</evidence>
<name>A0ABD5J3C4_9ACTN</name>
<dbReference type="AlphaFoldDB" id="A0ABD5J3C4"/>
<evidence type="ECO:0000256" key="1">
    <source>
        <dbReference type="SAM" id="MobiDB-lite"/>
    </source>
</evidence>